<name>A0A430FAI6_9BIFI</name>
<evidence type="ECO:0000313" key="2">
    <source>
        <dbReference type="Proteomes" id="UP000288052"/>
    </source>
</evidence>
<dbReference type="OrthoDB" id="3240295at2"/>
<organism evidence="1 2">
    <name type="scientific">Bifidobacterium castoris</name>
    <dbReference type="NCBI Taxonomy" id="2306972"/>
    <lineage>
        <taxon>Bacteria</taxon>
        <taxon>Bacillati</taxon>
        <taxon>Actinomycetota</taxon>
        <taxon>Actinomycetes</taxon>
        <taxon>Bifidobacteriales</taxon>
        <taxon>Bifidobacteriaceae</taxon>
        <taxon>Bifidobacterium</taxon>
    </lineage>
</organism>
<dbReference type="Proteomes" id="UP000288052">
    <property type="component" value="Unassembled WGS sequence"/>
</dbReference>
<accession>A0A430FAI6</accession>
<sequence>MAPDPMKGAMGARDAAARRAMILLELKRLADTGRGIECLPRLVDAAGTDRAVLALHVWLIDQAVFGSGRERALNHLRRACEWTGARPDRSPGTLTVGWLLDERTGGARLLAWLTALACDRTIGGWTPPPPDPYA</sequence>
<protein>
    <submittedName>
        <fullName evidence="1">Uncharacterized protein</fullName>
    </submittedName>
</protein>
<evidence type="ECO:0000313" key="1">
    <source>
        <dbReference type="EMBL" id="RSX49845.1"/>
    </source>
</evidence>
<reference evidence="1 2" key="1">
    <citation type="submission" date="2018-09" db="EMBL/GenBank/DDBJ databases">
        <title>Characterization of the phylogenetic diversity of five novel species belonging to the genus Bifidobacterium.</title>
        <authorList>
            <person name="Lugli G.A."/>
            <person name="Duranti S."/>
            <person name="Milani C."/>
        </authorList>
    </citation>
    <scope>NUCLEOTIDE SEQUENCE [LARGE SCALE GENOMIC DNA]</scope>
    <source>
        <strain evidence="1 2">2020B</strain>
    </source>
</reference>
<proteinExistence type="predicted"/>
<gene>
    <name evidence="1" type="ORF">D2E22_0306</name>
</gene>
<keyword evidence="2" id="KW-1185">Reference proteome</keyword>
<dbReference type="RefSeq" id="WP_126031351.1">
    <property type="nucleotide sequence ID" value="NZ_QXGI01000001.1"/>
</dbReference>
<comment type="caution">
    <text evidence="1">The sequence shown here is derived from an EMBL/GenBank/DDBJ whole genome shotgun (WGS) entry which is preliminary data.</text>
</comment>
<dbReference type="EMBL" id="QXGI01000001">
    <property type="protein sequence ID" value="RSX49845.1"/>
    <property type="molecule type" value="Genomic_DNA"/>
</dbReference>
<dbReference type="AlphaFoldDB" id="A0A430FAI6"/>